<gene>
    <name evidence="2" type="ORF">Q3M24_17215</name>
</gene>
<evidence type="ECO:0008006" key="3">
    <source>
        <dbReference type="Google" id="ProtNLM"/>
    </source>
</evidence>
<dbReference type="KEGG" id="eaj:Q3M24_17215"/>
<dbReference type="AlphaFoldDB" id="A0AAU8LR85"/>
<accession>A0AAU8LR85</accession>
<reference evidence="2" key="1">
    <citation type="journal article" date="2024" name="Syst. Appl. Microbiol.">
        <title>First single-strain enrichments of Electrothrix cable bacteria, description of E. aestuarii sp. nov. and E. rattekaaiensis sp. nov., and proposal of a cable bacteria taxonomy following the rules of the SeqCode.</title>
        <authorList>
            <person name="Plum-Jensen L.E."/>
            <person name="Schramm A."/>
            <person name="Marshall I.P.G."/>
        </authorList>
    </citation>
    <scope>NUCLEOTIDE SEQUENCE</scope>
    <source>
        <strain evidence="2">Rat1</strain>
    </source>
</reference>
<protein>
    <recommendedName>
        <fullName evidence="3">YkuD domain-containing protein</fullName>
    </recommendedName>
</protein>
<dbReference type="EMBL" id="CP159373">
    <property type="protein sequence ID" value="XCN72032.1"/>
    <property type="molecule type" value="Genomic_DNA"/>
</dbReference>
<proteinExistence type="predicted"/>
<sequence>MWKARVNKNATRETLRVGRLSGYRNCFRFNPPVGRFVPSNITSQQAALQRNATLQEGRLLFSAKEGDALFYPSQLAPGDCVLVNPQEVMRLAAEEVTPTSGSSRAHEQAQKTSFFPVVLFVQRNKSKQYGLIAEKVLRQLQPVRKEREATTKVVVNAKTDPALFLIYVLCPADRSEPCDLTVKRNGKWLLDKKSGEQFHMSVLARSIRGGSRSTISRRLRVNHDTPQGIYTIWGAVSGGGDSPWFQTTRIDLDAAMPPINVQPYPINSFLLSRIVPESALDDYWINEWPLAYTLGRIALRIAPGDFEAKQSTSHLQASGTSPLHPTHGCINTGNQQEQLLQMLLEAGVFHKDDFILQPGTTGKRWSVAAKLGKAFVILKDRDERDTVNVKVRK</sequence>
<feature type="region of interest" description="Disordered" evidence="1">
    <location>
        <begin position="311"/>
        <end position="331"/>
    </location>
</feature>
<organism evidence="2">
    <name type="scientific">Candidatus Electrothrix aestuarii</name>
    <dbReference type="NCBI Taxonomy" id="3062594"/>
    <lineage>
        <taxon>Bacteria</taxon>
        <taxon>Pseudomonadati</taxon>
        <taxon>Thermodesulfobacteriota</taxon>
        <taxon>Desulfobulbia</taxon>
        <taxon>Desulfobulbales</taxon>
        <taxon>Desulfobulbaceae</taxon>
        <taxon>Candidatus Electrothrix</taxon>
    </lineage>
</organism>
<name>A0AAU8LR85_9BACT</name>
<evidence type="ECO:0000256" key="1">
    <source>
        <dbReference type="SAM" id="MobiDB-lite"/>
    </source>
</evidence>
<evidence type="ECO:0000313" key="2">
    <source>
        <dbReference type="EMBL" id="XCN72032.1"/>
    </source>
</evidence>
<reference evidence="2" key="2">
    <citation type="submission" date="2024-06" db="EMBL/GenBank/DDBJ databases">
        <authorList>
            <person name="Plum-Jensen L.E."/>
            <person name="Schramm A."/>
            <person name="Marshall I.P.G."/>
        </authorList>
    </citation>
    <scope>NUCLEOTIDE SEQUENCE</scope>
    <source>
        <strain evidence="2">Rat1</strain>
    </source>
</reference>